<gene>
    <name evidence="1" type="ORF">GCK32_009905</name>
</gene>
<evidence type="ECO:0000313" key="2">
    <source>
        <dbReference type="Proteomes" id="UP001331761"/>
    </source>
</evidence>
<organism evidence="1 2">
    <name type="scientific">Trichostrongylus colubriformis</name>
    <name type="common">Black scour worm</name>
    <dbReference type="NCBI Taxonomy" id="6319"/>
    <lineage>
        <taxon>Eukaryota</taxon>
        <taxon>Metazoa</taxon>
        <taxon>Ecdysozoa</taxon>
        <taxon>Nematoda</taxon>
        <taxon>Chromadorea</taxon>
        <taxon>Rhabditida</taxon>
        <taxon>Rhabditina</taxon>
        <taxon>Rhabditomorpha</taxon>
        <taxon>Strongyloidea</taxon>
        <taxon>Trichostrongylidae</taxon>
        <taxon>Trichostrongylus</taxon>
    </lineage>
</organism>
<keyword evidence="2" id="KW-1185">Reference proteome</keyword>
<dbReference type="Proteomes" id="UP001331761">
    <property type="component" value="Unassembled WGS sequence"/>
</dbReference>
<accession>A0AAN8IJ79</accession>
<comment type="caution">
    <text evidence="1">The sequence shown here is derived from an EMBL/GenBank/DDBJ whole genome shotgun (WGS) entry which is preliminary data.</text>
</comment>
<dbReference type="AlphaFoldDB" id="A0AAN8IJ79"/>
<evidence type="ECO:0000313" key="1">
    <source>
        <dbReference type="EMBL" id="KAK5972453.1"/>
    </source>
</evidence>
<sequence>EFSSGFCDGKLRRKLESYRDRYWNTDVVEEE</sequence>
<protein>
    <submittedName>
        <fullName evidence="1">Uncharacterized protein</fullName>
    </submittedName>
</protein>
<dbReference type="EMBL" id="WIXE01016654">
    <property type="protein sequence ID" value="KAK5972453.1"/>
    <property type="molecule type" value="Genomic_DNA"/>
</dbReference>
<proteinExistence type="predicted"/>
<name>A0AAN8IJ79_TRICO</name>
<feature type="non-terminal residue" evidence="1">
    <location>
        <position position="1"/>
    </location>
</feature>
<reference evidence="1 2" key="1">
    <citation type="submission" date="2019-10" db="EMBL/GenBank/DDBJ databases">
        <title>Assembly and Annotation for the nematode Trichostrongylus colubriformis.</title>
        <authorList>
            <person name="Martin J."/>
        </authorList>
    </citation>
    <scope>NUCLEOTIDE SEQUENCE [LARGE SCALE GENOMIC DNA]</scope>
    <source>
        <strain evidence="1">G859</strain>
        <tissue evidence="1">Whole worm</tissue>
    </source>
</reference>